<accession>A0A177AZG9</accession>
<evidence type="ECO:0008006" key="3">
    <source>
        <dbReference type="Google" id="ProtNLM"/>
    </source>
</evidence>
<protein>
    <recommendedName>
        <fullName evidence="3">PiggyBac transposable element-derived protein 4 C-terminal zinc-ribbon domain-containing protein</fullName>
    </recommendedName>
</protein>
<sequence>MTLAEFSESIIKELIKPKTACTNSKPKSHPLTIIGLRNGKFIRRRCKSCYQVLSNNNNRENAQLRTKKTTTECKLCNEALCLLCYYLKHENL</sequence>
<dbReference type="Proteomes" id="UP000078046">
    <property type="component" value="Unassembled WGS sequence"/>
</dbReference>
<name>A0A177AZG9_9BILA</name>
<proteinExistence type="predicted"/>
<comment type="caution">
    <text evidence="1">The sequence shown here is derived from an EMBL/GenBank/DDBJ whole genome shotgun (WGS) entry which is preliminary data.</text>
</comment>
<organism evidence="1 2">
    <name type="scientific">Intoshia linei</name>
    <dbReference type="NCBI Taxonomy" id="1819745"/>
    <lineage>
        <taxon>Eukaryota</taxon>
        <taxon>Metazoa</taxon>
        <taxon>Spiralia</taxon>
        <taxon>Lophotrochozoa</taxon>
        <taxon>Mesozoa</taxon>
        <taxon>Orthonectida</taxon>
        <taxon>Rhopaluridae</taxon>
        <taxon>Intoshia</taxon>
    </lineage>
</organism>
<dbReference type="EMBL" id="LWCA01000665">
    <property type="protein sequence ID" value="OAF67419.1"/>
    <property type="molecule type" value="Genomic_DNA"/>
</dbReference>
<reference evidence="1 2" key="1">
    <citation type="submission" date="2016-04" db="EMBL/GenBank/DDBJ databases">
        <title>The genome of Intoshia linei affirms orthonectids as highly simplified spiralians.</title>
        <authorList>
            <person name="Mikhailov K.V."/>
            <person name="Slusarev G.S."/>
            <person name="Nikitin M.A."/>
            <person name="Logacheva M.D."/>
            <person name="Penin A."/>
            <person name="Aleoshin V."/>
            <person name="Panchin Y.V."/>
        </authorList>
    </citation>
    <scope>NUCLEOTIDE SEQUENCE [LARGE SCALE GENOMIC DNA]</scope>
    <source>
        <strain evidence="1">Intl2013</strain>
        <tissue evidence="1">Whole animal</tissue>
    </source>
</reference>
<gene>
    <name evidence="1" type="ORF">A3Q56_04859</name>
</gene>
<keyword evidence="2" id="KW-1185">Reference proteome</keyword>
<evidence type="ECO:0000313" key="1">
    <source>
        <dbReference type="EMBL" id="OAF67419.1"/>
    </source>
</evidence>
<dbReference type="AlphaFoldDB" id="A0A177AZG9"/>
<evidence type="ECO:0000313" key="2">
    <source>
        <dbReference type="Proteomes" id="UP000078046"/>
    </source>
</evidence>